<gene>
    <name evidence="1" type="ORF">HNP86_001765</name>
</gene>
<dbReference type="EMBL" id="JACDUH010000003">
    <property type="protein sequence ID" value="MBA2851606.1"/>
    <property type="molecule type" value="Genomic_DNA"/>
</dbReference>
<sequence length="205" mass="24195">MSRLTIREANFKYQPAYEIHCDEGKYILPRVAFGFRTNLKHVGLVNHNERGELHEVLLNNNSGLYTKGGTRITGITLINGYPYYADYMPAIDGQHVKSNIQDMIMFDEDTLIFRLNTGRIVIPEKIDYIYNDYVMQDHTLHVIDDCLNVVKFPDKFRRYKPFIEEIKRDRNVKFIPIDEVYWRGGLYEMGFKRDIFGIDKRISEV</sequence>
<evidence type="ECO:0000313" key="2">
    <source>
        <dbReference type="Proteomes" id="UP000564425"/>
    </source>
</evidence>
<comment type="caution">
    <text evidence="1">The sequence shown here is derived from an EMBL/GenBank/DDBJ whole genome shotgun (WGS) entry which is preliminary data.</text>
</comment>
<dbReference type="RefSeq" id="WP_181501432.1">
    <property type="nucleotide sequence ID" value="NZ_JACDUH010000003.1"/>
</dbReference>
<dbReference type="Proteomes" id="UP000564425">
    <property type="component" value="Unassembled WGS sequence"/>
</dbReference>
<protein>
    <submittedName>
        <fullName evidence="1">Uncharacterized protein</fullName>
    </submittedName>
</protein>
<evidence type="ECO:0000313" key="1">
    <source>
        <dbReference type="EMBL" id="MBA2851606.1"/>
    </source>
</evidence>
<name>A0A7J9P0N7_METMI</name>
<reference evidence="1 2" key="1">
    <citation type="submission" date="2020-07" db="EMBL/GenBank/DDBJ databases">
        <title>Genomic Encyclopedia of Type Strains, Phase IV (KMG-V): Genome sequencing to study the core and pangenomes of soil and plant-associated prokaryotes.</title>
        <authorList>
            <person name="Whitman W."/>
        </authorList>
    </citation>
    <scope>NUCLEOTIDE SEQUENCE [LARGE SCALE GENOMIC DNA]</scope>
    <source>
        <strain evidence="1 2">A1</strain>
    </source>
</reference>
<organism evidence="1 2">
    <name type="scientific">Methanococcus maripaludis</name>
    <name type="common">Methanococcus deltae</name>
    <dbReference type="NCBI Taxonomy" id="39152"/>
    <lineage>
        <taxon>Archaea</taxon>
        <taxon>Methanobacteriati</taxon>
        <taxon>Methanobacteriota</taxon>
        <taxon>Methanomada group</taxon>
        <taxon>Methanococci</taxon>
        <taxon>Methanococcales</taxon>
        <taxon>Methanococcaceae</taxon>
        <taxon>Methanococcus</taxon>
    </lineage>
</organism>
<accession>A0A7J9P0N7</accession>
<dbReference type="AlphaFoldDB" id="A0A7J9P0N7"/>
<proteinExistence type="predicted"/>